<evidence type="ECO:0000313" key="2">
    <source>
        <dbReference type="EMBL" id="MBD8038013.1"/>
    </source>
</evidence>
<dbReference type="InterPro" id="IPR032479">
    <property type="entry name" value="DUF5058"/>
</dbReference>
<evidence type="ECO:0000313" key="3">
    <source>
        <dbReference type="Proteomes" id="UP000619101"/>
    </source>
</evidence>
<protein>
    <submittedName>
        <fullName evidence="2">DUF5058 family protein</fullName>
    </submittedName>
</protein>
<organism evidence="2 3">
    <name type="scientific">Solibacillus faecavium</name>
    <dbReference type="NCBI Taxonomy" id="2762221"/>
    <lineage>
        <taxon>Bacteria</taxon>
        <taxon>Bacillati</taxon>
        <taxon>Bacillota</taxon>
        <taxon>Bacilli</taxon>
        <taxon>Bacillales</taxon>
        <taxon>Caryophanaceae</taxon>
        <taxon>Solibacillus</taxon>
    </lineage>
</organism>
<feature type="transmembrane region" description="Helical" evidence="1">
    <location>
        <begin position="55"/>
        <end position="78"/>
    </location>
</feature>
<comment type="caution">
    <text evidence="2">The sequence shown here is derived from an EMBL/GenBank/DDBJ whole genome shotgun (WGS) entry which is preliminary data.</text>
</comment>
<evidence type="ECO:0000256" key="1">
    <source>
        <dbReference type="SAM" id="Phobius"/>
    </source>
</evidence>
<reference evidence="2 3" key="1">
    <citation type="submission" date="2020-08" db="EMBL/GenBank/DDBJ databases">
        <title>A Genomic Blueprint of the Chicken Gut Microbiome.</title>
        <authorList>
            <person name="Gilroy R."/>
            <person name="Ravi A."/>
            <person name="Getino M."/>
            <person name="Pursley I."/>
            <person name="Horton D.L."/>
            <person name="Alikhan N.-F."/>
            <person name="Baker D."/>
            <person name="Gharbi K."/>
            <person name="Hall N."/>
            <person name="Watson M."/>
            <person name="Adriaenssens E.M."/>
            <person name="Foster-Nyarko E."/>
            <person name="Jarju S."/>
            <person name="Secka A."/>
            <person name="Antonio M."/>
            <person name="Oren A."/>
            <person name="Chaudhuri R."/>
            <person name="La Ragione R.M."/>
            <person name="Hildebrand F."/>
            <person name="Pallen M.J."/>
        </authorList>
    </citation>
    <scope>NUCLEOTIDE SEQUENCE [LARGE SCALE GENOMIC DNA]</scope>
    <source>
        <strain evidence="2 3">A46</strain>
    </source>
</reference>
<keyword evidence="1" id="KW-0472">Membrane</keyword>
<keyword evidence="1" id="KW-1133">Transmembrane helix</keyword>
<feature type="transmembrane region" description="Helical" evidence="1">
    <location>
        <begin position="191"/>
        <end position="208"/>
    </location>
</feature>
<dbReference type="EMBL" id="JACSPZ010000008">
    <property type="protein sequence ID" value="MBD8038013.1"/>
    <property type="molecule type" value="Genomic_DNA"/>
</dbReference>
<keyword evidence="3" id="KW-1185">Reference proteome</keyword>
<dbReference type="Pfam" id="PF16481">
    <property type="entry name" value="DUF5058"/>
    <property type="match status" value="1"/>
</dbReference>
<keyword evidence="1" id="KW-0812">Transmembrane</keyword>
<proteinExistence type="predicted"/>
<name>A0ABR8Y1D1_9BACL</name>
<feature type="transmembrane region" description="Helical" evidence="1">
    <location>
        <begin position="120"/>
        <end position="142"/>
    </location>
</feature>
<dbReference type="Proteomes" id="UP000619101">
    <property type="component" value="Unassembled WGS sequence"/>
</dbReference>
<dbReference type="RefSeq" id="WP_191701089.1">
    <property type="nucleotide sequence ID" value="NZ_JACSPZ010000008.1"/>
</dbReference>
<feature type="transmembrane region" description="Helical" evidence="1">
    <location>
        <begin position="215"/>
        <end position="235"/>
    </location>
</feature>
<feature type="transmembrane region" description="Helical" evidence="1">
    <location>
        <begin position="12"/>
        <end position="34"/>
    </location>
</feature>
<sequence length="236" mass="25168">MYLASEIMGHPILWLLALIVVIIVIFQAIVFIRISKRVAPEVGLTNQEVTSIIRTGAISSLGPSFAIIIVAISLITLIGEPTTMMRIGIVGSAPIETVGASLGAEAAGEELGDKSFSAQAFTAAVWTMCLGGMGWLLVTALFTKSLGRLQNKLTSGGGNRAKWLSVVSTAAMIGAFGYFGGGQIAKGMNETIIFFIALIIMPVIMWAAQRFNQNWLREWSLGLVILIGMGVGYFLI</sequence>
<feature type="transmembrane region" description="Helical" evidence="1">
    <location>
        <begin position="163"/>
        <end position="185"/>
    </location>
</feature>
<gene>
    <name evidence="2" type="ORF">H9635_14770</name>
</gene>
<accession>A0ABR8Y1D1</accession>